<evidence type="ECO:0000313" key="3">
    <source>
        <dbReference type="Proteomes" id="UP000297851"/>
    </source>
</evidence>
<dbReference type="Pfam" id="PF19779">
    <property type="entry name" value="DUF6264"/>
    <property type="match status" value="1"/>
</dbReference>
<feature type="transmembrane region" description="Helical" evidence="1">
    <location>
        <begin position="79"/>
        <end position="101"/>
    </location>
</feature>
<reference evidence="2 3" key="1">
    <citation type="submission" date="2019-03" db="EMBL/GenBank/DDBJ databases">
        <title>Genomics of glacier-inhabiting Cryobacterium strains.</title>
        <authorList>
            <person name="Liu Q."/>
            <person name="Xin Y.-H."/>
        </authorList>
    </citation>
    <scope>NUCLEOTIDE SEQUENCE [LARGE SCALE GENOMIC DNA]</scope>
    <source>
        <strain evidence="2 3">TMT2-16</strain>
    </source>
</reference>
<keyword evidence="1" id="KW-0472">Membrane</keyword>
<evidence type="ECO:0000313" key="2">
    <source>
        <dbReference type="EMBL" id="TFD00630.1"/>
    </source>
</evidence>
<comment type="caution">
    <text evidence="2">The sequence shown here is derived from an EMBL/GenBank/DDBJ whole genome shotgun (WGS) entry which is preliminary data.</text>
</comment>
<dbReference type="Proteomes" id="UP000297851">
    <property type="component" value="Unassembled WGS sequence"/>
</dbReference>
<evidence type="ECO:0000256" key="1">
    <source>
        <dbReference type="SAM" id="Phobius"/>
    </source>
</evidence>
<accession>A0ABY2J6R9</accession>
<protein>
    <recommendedName>
        <fullName evidence="4">DUF4064 domain-containing protein</fullName>
    </recommendedName>
</protein>
<evidence type="ECO:0008006" key="4">
    <source>
        <dbReference type="Google" id="ProtNLM"/>
    </source>
</evidence>
<proteinExistence type="predicted"/>
<dbReference type="InterPro" id="IPR046231">
    <property type="entry name" value="DUF6264"/>
</dbReference>
<keyword evidence="3" id="KW-1185">Reference proteome</keyword>
<keyword evidence="1" id="KW-0812">Transmembrane</keyword>
<name>A0ABY2J6R9_9MICO</name>
<sequence>MTLSLLVLGLLSTFFAVSMLTMITESIQLLHTQLDLAAYEPDPSAAGLVTAGIIGVSLVWLATAAGVILLLVRGKRAFYVPLIGVVLSAFVFIAFTTAVLATDPTLLNDPNLMDVYGQL</sequence>
<organism evidence="2 3">
    <name type="scientific">Cryobacterium sandaracinum</name>
    <dbReference type="NCBI Taxonomy" id="1259247"/>
    <lineage>
        <taxon>Bacteria</taxon>
        <taxon>Bacillati</taxon>
        <taxon>Actinomycetota</taxon>
        <taxon>Actinomycetes</taxon>
        <taxon>Micrococcales</taxon>
        <taxon>Microbacteriaceae</taxon>
        <taxon>Cryobacterium</taxon>
    </lineage>
</organism>
<dbReference type="EMBL" id="SOGO01000035">
    <property type="protein sequence ID" value="TFD00630.1"/>
    <property type="molecule type" value="Genomic_DNA"/>
</dbReference>
<feature type="transmembrane region" description="Helical" evidence="1">
    <location>
        <begin position="48"/>
        <end position="72"/>
    </location>
</feature>
<keyword evidence="1" id="KW-1133">Transmembrane helix</keyword>
<gene>
    <name evidence="2" type="ORF">E3T25_13230</name>
</gene>